<dbReference type="Pfam" id="PF00069">
    <property type="entry name" value="Pkinase"/>
    <property type="match status" value="1"/>
</dbReference>
<dbReference type="InterPro" id="IPR050205">
    <property type="entry name" value="CDPK_Ser/Thr_kinases"/>
</dbReference>
<evidence type="ECO:0000256" key="6">
    <source>
        <dbReference type="ARBA" id="ARBA00022840"/>
    </source>
</evidence>
<protein>
    <submittedName>
        <fullName evidence="8">Serine/threonine-protein kinase PEPKR2</fullName>
    </submittedName>
</protein>
<dbReference type="SMART" id="SM00220">
    <property type="entry name" value="S_TKc"/>
    <property type="match status" value="1"/>
</dbReference>
<gene>
    <name evidence="8" type="ORF">Tci_048211</name>
</gene>
<dbReference type="GO" id="GO:0005524">
    <property type="term" value="F:ATP binding"/>
    <property type="evidence" value="ECO:0007669"/>
    <property type="project" value="UniProtKB-KW"/>
</dbReference>
<dbReference type="Gene3D" id="3.30.200.20">
    <property type="entry name" value="Phosphorylase Kinase, domain 1"/>
    <property type="match status" value="1"/>
</dbReference>
<proteinExistence type="inferred from homology"/>
<keyword evidence="5 8" id="KW-0418">Kinase</keyword>
<dbReference type="PANTHER" id="PTHR24349">
    <property type="entry name" value="SERINE/THREONINE-PROTEIN KINASE"/>
    <property type="match status" value="1"/>
</dbReference>
<keyword evidence="3" id="KW-0808">Transferase</keyword>
<evidence type="ECO:0000256" key="5">
    <source>
        <dbReference type="ARBA" id="ARBA00022777"/>
    </source>
</evidence>
<organism evidence="8">
    <name type="scientific">Tanacetum cinerariifolium</name>
    <name type="common">Dalmatian daisy</name>
    <name type="synonym">Chrysanthemum cinerariifolium</name>
    <dbReference type="NCBI Taxonomy" id="118510"/>
    <lineage>
        <taxon>Eukaryota</taxon>
        <taxon>Viridiplantae</taxon>
        <taxon>Streptophyta</taxon>
        <taxon>Embryophyta</taxon>
        <taxon>Tracheophyta</taxon>
        <taxon>Spermatophyta</taxon>
        <taxon>Magnoliopsida</taxon>
        <taxon>eudicotyledons</taxon>
        <taxon>Gunneridae</taxon>
        <taxon>Pentapetalae</taxon>
        <taxon>asterids</taxon>
        <taxon>campanulids</taxon>
        <taxon>Asterales</taxon>
        <taxon>Asteraceae</taxon>
        <taxon>Asteroideae</taxon>
        <taxon>Anthemideae</taxon>
        <taxon>Anthemidinae</taxon>
        <taxon>Tanacetum</taxon>
    </lineage>
</organism>
<evidence type="ECO:0000259" key="7">
    <source>
        <dbReference type="PROSITE" id="PS50011"/>
    </source>
</evidence>
<keyword evidence="4" id="KW-0547">Nucleotide-binding</keyword>
<evidence type="ECO:0000313" key="8">
    <source>
        <dbReference type="EMBL" id="GEU76233.1"/>
    </source>
</evidence>
<dbReference type="PROSITE" id="PS50011">
    <property type="entry name" value="PROTEIN_KINASE_DOM"/>
    <property type="match status" value="1"/>
</dbReference>
<dbReference type="GO" id="GO:0004674">
    <property type="term" value="F:protein serine/threonine kinase activity"/>
    <property type="evidence" value="ECO:0007669"/>
    <property type="project" value="UniProtKB-KW"/>
</dbReference>
<evidence type="ECO:0000256" key="4">
    <source>
        <dbReference type="ARBA" id="ARBA00022741"/>
    </source>
</evidence>
<dbReference type="EMBL" id="BKCJ010007238">
    <property type="protein sequence ID" value="GEU76233.1"/>
    <property type="molecule type" value="Genomic_DNA"/>
</dbReference>
<comment type="similarity">
    <text evidence="1">Belongs to the protein kinase superfamily. CAMK Ser/Thr protein kinase family. CaMK subfamily.</text>
</comment>
<dbReference type="InterPro" id="IPR011009">
    <property type="entry name" value="Kinase-like_dom_sf"/>
</dbReference>
<feature type="domain" description="Protein kinase" evidence="7">
    <location>
        <begin position="1"/>
        <end position="131"/>
    </location>
</feature>
<keyword evidence="2" id="KW-0723">Serine/threonine-protein kinase</keyword>
<sequence length="131" mass="15073">MVMCWSKVNGYQYACKSLPKGEEIVHKEVDIMQHLYSHQGIVALKAFYKDAQYFHRVIELCLSGRLFDHMRKDGVFSEQKAANLIKKLMLVLKFYHEIGVIHRDVKPESILLTSSGSIKLVGFRMAARVSK</sequence>
<keyword evidence="6" id="KW-0067">ATP-binding</keyword>
<dbReference type="InterPro" id="IPR000719">
    <property type="entry name" value="Prot_kinase_dom"/>
</dbReference>
<dbReference type="SUPFAM" id="SSF56112">
    <property type="entry name" value="Protein kinase-like (PK-like)"/>
    <property type="match status" value="1"/>
</dbReference>
<comment type="caution">
    <text evidence="8">The sequence shown here is derived from an EMBL/GenBank/DDBJ whole genome shotgun (WGS) entry which is preliminary data.</text>
</comment>
<evidence type="ECO:0000256" key="2">
    <source>
        <dbReference type="ARBA" id="ARBA00022527"/>
    </source>
</evidence>
<accession>A0A6L2MQJ3</accession>
<reference evidence="8" key="1">
    <citation type="journal article" date="2019" name="Sci. Rep.">
        <title>Draft genome of Tanacetum cinerariifolium, the natural source of mosquito coil.</title>
        <authorList>
            <person name="Yamashiro T."/>
            <person name="Shiraishi A."/>
            <person name="Satake H."/>
            <person name="Nakayama K."/>
        </authorList>
    </citation>
    <scope>NUCLEOTIDE SEQUENCE</scope>
</reference>
<name>A0A6L2MQJ3_TANCI</name>
<dbReference type="Gene3D" id="1.10.510.10">
    <property type="entry name" value="Transferase(Phosphotransferase) domain 1"/>
    <property type="match status" value="1"/>
</dbReference>
<evidence type="ECO:0000256" key="3">
    <source>
        <dbReference type="ARBA" id="ARBA00022679"/>
    </source>
</evidence>
<evidence type="ECO:0000256" key="1">
    <source>
        <dbReference type="ARBA" id="ARBA00005354"/>
    </source>
</evidence>
<dbReference type="AlphaFoldDB" id="A0A6L2MQJ3"/>